<keyword evidence="4" id="KW-0732">Signal</keyword>
<dbReference type="EC" id="2.4.1.302" evidence="7"/>
<dbReference type="PANTHER" id="PTHR48050:SF13">
    <property type="entry name" value="STEROL 3-BETA-GLUCOSYLTRANSFERASE UGT80A2"/>
    <property type="match status" value="1"/>
</dbReference>
<dbReference type="InterPro" id="IPR050426">
    <property type="entry name" value="Glycosyltransferase_28"/>
</dbReference>
<dbReference type="RefSeq" id="WP_208035008.1">
    <property type="nucleotide sequence ID" value="NZ_CP071839.1"/>
</dbReference>
<evidence type="ECO:0000259" key="5">
    <source>
        <dbReference type="Pfam" id="PF06722"/>
    </source>
</evidence>
<name>A0ABX7TXW6_STRCY</name>
<evidence type="ECO:0000256" key="1">
    <source>
        <dbReference type="ARBA" id="ARBA00006962"/>
    </source>
</evidence>
<dbReference type="Pfam" id="PF21036">
    <property type="entry name" value="EryCIII-like_N"/>
    <property type="match status" value="1"/>
</dbReference>
<dbReference type="Pfam" id="PF06722">
    <property type="entry name" value="EryCIII-like_C"/>
    <property type="match status" value="1"/>
</dbReference>
<dbReference type="SUPFAM" id="SSF53756">
    <property type="entry name" value="UDP-Glycosyltransferase/glycogen phosphorylase"/>
    <property type="match status" value="1"/>
</dbReference>
<evidence type="ECO:0000256" key="3">
    <source>
        <dbReference type="ARBA" id="ARBA00022679"/>
    </source>
</evidence>
<evidence type="ECO:0000259" key="6">
    <source>
        <dbReference type="Pfam" id="PF21036"/>
    </source>
</evidence>
<evidence type="ECO:0000256" key="4">
    <source>
        <dbReference type="SAM" id="SignalP"/>
    </source>
</evidence>
<dbReference type="Proteomes" id="UP000663908">
    <property type="component" value="Chromosome"/>
</dbReference>
<dbReference type="InterPro" id="IPR010610">
    <property type="entry name" value="EryCIII-like_C"/>
</dbReference>
<keyword evidence="8" id="KW-1185">Reference proteome</keyword>
<feature type="domain" description="Erythromycin biosynthesis protein CIII-like C-terminal" evidence="5">
    <location>
        <begin position="233"/>
        <end position="371"/>
    </location>
</feature>
<evidence type="ECO:0000256" key="2">
    <source>
        <dbReference type="ARBA" id="ARBA00022676"/>
    </source>
</evidence>
<gene>
    <name evidence="7" type="primary">novM2</name>
    <name evidence="7" type="ORF">S1361_29940</name>
</gene>
<feature type="signal peptide" evidence="4">
    <location>
        <begin position="1"/>
        <end position="23"/>
    </location>
</feature>
<dbReference type="InterPro" id="IPR002213">
    <property type="entry name" value="UDP_glucos_trans"/>
</dbReference>
<evidence type="ECO:0000313" key="7">
    <source>
        <dbReference type="EMBL" id="QTE01588.1"/>
    </source>
</evidence>
<dbReference type="GO" id="GO:0016757">
    <property type="term" value="F:glycosyltransferase activity"/>
    <property type="evidence" value="ECO:0007669"/>
    <property type="project" value="UniProtKB-KW"/>
</dbReference>
<protein>
    <submittedName>
        <fullName evidence="7">L-noviosyl transferase</fullName>
        <ecNumber evidence="7">2.4.1.302</ecNumber>
    </submittedName>
</protein>
<reference evidence="7 8" key="1">
    <citation type="submission" date="2021-03" db="EMBL/GenBank/DDBJ databases">
        <title>Complete genome sequence of Streptomyces cyanogenus S136, producer of anticancer angucycline landomycin A.</title>
        <authorList>
            <person name="Hrab P."/>
            <person name="Ruckert C."/>
            <person name="Busche T."/>
            <person name="Ostash I."/>
            <person name="Kalinowski J."/>
            <person name="Fedorenko V."/>
            <person name="Yushchuk O."/>
            <person name="Ostash B."/>
        </authorList>
    </citation>
    <scope>NUCLEOTIDE SEQUENCE [LARGE SCALE GENOMIC DNA]</scope>
    <source>
        <strain evidence="7 8">S136</strain>
    </source>
</reference>
<keyword evidence="3 7" id="KW-0808">Transferase</keyword>
<dbReference type="CDD" id="cd03784">
    <property type="entry name" value="GT1_Gtf-like"/>
    <property type="match status" value="1"/>
</dbReference>
<dbReference type="InterPro" id="IPR048284">
    <property type="entry name" value="EryCIII-like_N"/>
</dbReference>
<comment type="similarity">
    <text evidence="1">Belongs to the glycosyltransferase 28 family.</text>
</comment>
<dbReference type="EMBL" id="CP071839">
    <property type="protein sequence ID" value="QTE01588.1"/>
    <property type="molecule type" value="Genomic_DNA"/>
</dbReference>
<keyword evidence="2 7" id="KW-0328">Glycosyltransferase</keyword>
<organism evidence="7 8">
    <name type="scientific">Streptomyces cyanogenus</name>
    <dbReference type="NCBI Taxonomy" id="80860"/>
    <lineage>
        <taxon>Bacteria</taxon>
        <taxon>Bacillati</taxon>
        <taxon>Actinomycetota</taxon>
        <taxon>Actinomycetes</taxon>
        <taxon>Kitasatosporales</taxon>
        <taxon>Streptomycetaceae</taxon>
        <taxon>Streptomyces</taxon>
    </lineage>
</organism>
<proteinExistence type="inferred from homology"/>
<sequence length="373" mass="39590">MKILFVASGSPATVFALAPLATAARNAGHDVFMGAVEDMVPYIASAGIPALSIAPSSIRRYATMDREGNPVRMPETPEEELDFAGHWFGRMAAGSMDALREVTANWRPDLVVGGSMSFAAALIAAELGVPYVRQAWDTGDAWRTDPAASDELRPELRALGLDRLPDPALFVDICPPSLRPADAPPAQMMRWVPANGQRRLEPWMYTKGNRPRILVTSGSRLVFAKKTGFLRGLVADMAALDAEVVIATLDEVAEELRTELPGVRAGWVPLDVVVPTCDVVVHHAGGVTALTAMNAGVPQLIVPQGGNFVEAGLRISDFGAAITVDENTPEAVEKACGELIGNPSYAERARELSAEIAALPLPAEVVGALEGLV</sequence>
<accession>A0ABX7TXW6</accession>
<feature type="chain" id="PRO_5045973300" evidence="4">
    <location>
        <begin position="24"/>
        <end position="373"/>
    </location>
</feature>
<dbReference type="PANTHER" id="PTHR48050">
    <property type="entry name" value="STEROL 3-BETA-GLUCOSYLTRANSFERASE"/>
    <property type="match status" value="1"/>
</dbReference>
<dbReference type="Gene3D" id="3.40.50.2000">
    <property type="entry name" value="Glycogen Phosphorylase B"/>
    <property type="match status" value="2"/>
</dbReference>
<feature type="domain" description="Erythromycin biosynthesis protein CIII-like N-terminal" evidence="6">
    <location>
        <begin position="23"/>
        <end position="218"/>
    </location>
</feature>
<evidence type="ECO:0000313" key="8">
    <source>
        <dbReference type="Proteomes" id="UP000663908"/>
    </source>
</evidence>